<dbReference type="PANTHER" id="PTHR34580">
    <property type="match status" value="1"/>
</dbReference>
<dbReference type="InterPro" id="IPR036388">
    <property type="entry name" value="WH-like_DNA-bd_sf"/>
</dbReference>
<sequence>MRADRLLTLMLLLQQAKNRQLTAEDLAGRLQVSARTIYRDLDALSAAGVPVYAHRGPNGGIALLEGWQTSLTGLTQAEVQALSAVAAPGALADIGLSGPLQSALIKLAAGLPVVQRSAAEHARQRLHVDSSGWFQGREVVPHLDMLREAVWGDRKVWLSYRDFDGAASERVVEPYGLVLKADRWYLVAGAERGPSVFRGARVEGARLLDEGFARPEGFDLAAFWKAWCQRFAERRASYVATLRVTEEGEEALRKIRPAGEHERWGRGAPARGGARTVTVDFERESIAVAQIVGLGRGVEVVAPEALRARLGAIAADLAAVYGASAGAERPGGDDADRIQDAPGAGGDDGAGQTSSAQ</sequence>
<evidence type="ECO:0000313" key="6">
    <source>
        <dbReference type="Proteomes" id="UP000238348"/>
    </source>
</evidence>
<dbReference type="Proteomes" id="UP000238348">
    <property type="component" value="Chromosome"/>
</dbReference>
<dbReference type="InterPro" id="IPR057727">
    <property type="entry name" value="WCX_dom"/>
</dbReference>
<evidence type="ECO:0000259" key="3">
    <source>
        <dbReference type="Pfam" id="PF13280"/>
    </source>
</evidence>
<name>A0A2L0EUP9_SORCE</name>
<organism evidence="5 6">
    <name type="scientific">Sorangium cellulosum</name>
    <name type="common">Polyangium cellulosum</name>
    <dbReference type="NCBI Taxonomy" id="56"/>
    <lineage>
        <taxon>Bacteria</taxon>
        <taxon>Pseudomonadati</taxon>
        <taxon>Myxococcota</taxon>
        <taxon>Polyangia</taxon>
        <taxon>Polyangiales</taxon>
        <taxon>Polyangiaceae</taxon>
        <taxon>Sorangium</taxon>
    </lineage>
</organism>
<dbReference type="Pfam" id="PF25583">
    <property type="entry name" value="WCX"/>
    <property type="match status" value="1"/>
</dbReference>
<dbReference type="EMBL" id="CP012673">
    <property type="protein sequence ID" value="AUX42995.1"/>
    <property type="molecule type" value="Genomic_DNA"/>
</dbReference>
<proteinExistence type="predicted"/>
<evidence type="ECO:0000259" key="4">
    <source>
        <dbReference type="Pfam" id="PF25583"/>
    </source>
</evidence>
<evidence type="ECO:0000259" key="2">
    <source>
        <dbReference type="Pfam" id="PF08279"/>
    </source>
</evidence>
<reference evidence="5 6" key="1">
    <citation type="submission" date="2015-09" db="EMBL/GenBank/DDBJ databases">
        <title>Sorangium comparison.</title>
        <authorList>
            <person name="Zaburannyi N."/>
            <person name="Bunk B."/>
            <person name="Overmann J."/>
            <person name="Mueller R."/>
        </authorList>
    </citation>
    <scope>NUCLEOTIDE SEQUENCE [LARGE SCALE GENOMIC DNA]</scope>
    <source>
        <strain evidence="5 6">So ce26</strain>
    </source>
</reference>
<dbReference type="PROSITE" id="PS52050">
    <property type="entry name" value="WYL"/>
    <property type="match status" value="1"/>
</dbReference>
<dbReference type="SUPFAM" id="SSF46785">
    <property type="entry name" value="Winged helix' DNA-binding domain"/>
    <property type="match status" value="1"/>
</dbReference>
<dbReference type="Pfam" id="PF13280">
    <property type="entry name" value="WYL"/>
    <property type="match status" value="1"/>
</dbReference>
<dbReference type="RefSeq" id="WP_104981732.1">
    <property type="nucleotide sequence ID" value="NZ_CP012673.1"/>
</dbReference>
<dbReference type="InterPro" id="IPR036390">
    <property type="entry name" value="WH_DNA-bd_sf"/>
</dbReference>
<accession>A0A2L0EUP9</accession>
<evidence type="ECO:0000313" key="5">
    <source>
        <dbReference type="EMBL" id="AUX42995.1"/>
    </source>
</evidence>
<evidence type="ECO:0000256" key="1">
    <source>
        <dbReference type="SAM" id="MobiDB-lite"/>
    </source>
</evidence>
<feature type="domain" description="WYL" evidence="3">
    <location>
        <begin position="142"/>
        <end position="206"/>
    </location>
</feature>
<protein>
    <submittedName>
        <fullName evidence="5">Transcriptional regulator</fullName>
    </submittedName>
</protein>
<feature type="compositionally biased region" description="Basic and acidic residues" evidence="1">
    <location>
        <begin position="330"/>
        <end position="339"/>
    </location>
</feature>
<feature type="domain" description="Helix-turn-helix type 11" evidence="2">
    <location>
        <begin position="5"/>
        <end position="59"/>
    </location>
</feature>
<dbReference type="OrthoDB" id="9787242at2"/>
<dbReference type="InterPro" id="IPR026881">
    <property type="entry name" value="WYL_dom"/>
</dbReference>
<dbReference type="Pfam" id="PF08279">
    <property type="entry name" value="HTH_11"/>
    <property type="match status" value="1"/>
</dbReference>
<feature type="region of interest" description="Disordered" evidence="1">
    <location>
        <begin position="325"/>
        <end position="357"/>
    </location>
</feature>
<dbReference type="InterPro" id="IPR013196">
    <property type="entry name" value="HTH_11"/>
</dbReference>
<dbReference type="InterPro" id="IPR051534">
    <property type="entry name" value="CBASS_pafABC_assoc_protein"/>
</dbReference>
<gene>
    <name evidence="5" type="primary">ompR</name>
    <name evidence="5" type="ORF">SOCE26_044350</name>
</gene>
<dbReference type="PANTHER" id="PTHR34580:SF1">
    <property type="entry name" value="PROTEIN PAFC"/>
    <property type="match status" value="1"/>
</dbReference>
<dbReference type="Gene3D" id="1.10.10.10">
    <property type="entry name" value="Winged helix-like DNA-binding domain superfamily/Winged helix DNA-binding domain"/>
    <property type="match status" value="1"/>
</dbReference>
<feature type="domain" description="WCX" evidence="4">
    <location>
        <begin position="238"/>
        <end position="318"/>
    </location>
</feature>
<dbReference type="AlphaFoldDB" id="A0A2L0EUP9"/>